<keyword evidence="4" id="KW-1185">Reference proteome</keyword>
<proteinExistence type="predicted"/>
<evidence type="ECO:0000313" key="5">
    <source>
        <dbReference type="Proteomes" id="UP001058072"/>
    </source>
</evidence>
<evidence type="ECO:0000313" key="4">
    <source>
        <dbReference type="Proteomes" id="UP001058016"/>
    </source>
</evidence>
<reference evidence="3 4" key="1">
    <citation type="submission" date="2021-03" db="EMBL/GenBank/DDBJ databases">
        <title>Comparative Genomics and Metabolomics in the genus Turicibacter.</title>
        <authorList>
            <person name="Maki J."/>
            <person name="Looft T."/>
        </authorList>
    </citation>
    <scope>NUCLEOTIDE SEQUENCE</scope>
    <source>
        <strain evidence="3">ISU324</strain>
        <strain evidence="2 4">MMM721</strain>
    </source>
</reference>
<dbReference type="EMBL" id="CP071249">
    <property type="protein sequence ID" value="UUF05024.1"/>
    <property type="molecule type" value="Genomic_DNA"/>
</dbReference>
<dbReference type="Pfam" id="PF21758">
    <property type="entry name" value="PAC_bac"/>
    <property type="match status" value="1"/>
</dbReference>
<dbReference type="Proteomes" id="UP001058072">
    <property type="component" value="Chromosome"/>
</dbReference>
<dbReference type="InterPro" id="IPR048844">
    <property type="entry name" value="LpdD_chaperone-like"/>
</dbReference>
<protein>
    <recommendedName>
        <fullName evidence="1">Prenylated flavin chaperone LpdD-like domain-containing protein</fullName>
    </recommendedName>
</protein>
<gene>
    <name evidence="2" type="ORF">J0J69_07820</name>
    <name evidence="3" type="ORF">J0J70_06145</name>
</gene>
<accession>A0A9Q9CJ71</accession>
<evidence type="ECO:0000313" key="2">
    <source>
        <dbReference type="EMBL" id="UUF05024.1"/>
    </source>
</evidence>
<feature type="domain" description="Prenylated flavin chaperone LpdD-like" evidence="1">
    <location>
        <begin position="10"/>
        <end position="120"/>
    </location>
</feature>
<dbReference type="EMBL" id="CP071250">
    <property type="protein sequence ID" value="UUF09528.1"/>
    <property type="molecule type" value="Genomic_DNA"/>
</dbReference>
<organism evidence="3 5">
    <name type="scientific">Turicibacter bilis</name>
    <dbReference type="NCBI Taxonomy" id="2735723"/>
    <lineage>
        <taxon>Bacteria</taxon>
        <taxon>Bacillati</taxon>
        <taxon>Bacillota</taxon>
        <taxon>Erysipelotrichia</taxon>
        <taxon>Erysipelotrichales</taxon>
        <taxon>Turicibacteraceae</taxon>
        <taxon>Turicibacter</taxon>
    </lineage>
</organism>
<evidence type="ECO:0000259" key="1">
    <source>
        <dbReference type="Pfam" id="PF21758"/>
    </source>
</evidence>
<evidence type="ECO:0000313" key="3">
    <source>
        <dbReference type="EMBL" id="UUF09528.1"/>
    </source>
</evidence>
<dbReference type="Proteomes" id="UP001058016">
    <property type="component" value="Chromosome"/>
</dbReference>
<dbReference type="AlphaFoldDB" id="A0A9Q9CJ71"/>
<sequence length="122" mass="13500">MMQLSKLFHQHKISVKIQEIGNDLNICIFGGDEPHIGAVALGIPITLPHDPLTQTSSVSLMTVPGHKEDEFALRVARQLAKQLNKVIVVSCGIHIQDIKKEEIFQLSELLDDIINELLSVLA</sequence>
<name>A0A9Q9CJ71_9FIRM</name>